<evidence type="ECO:0000256" key="2">
    <source>
        <dbReference type="ARBA" id="ARBA00022475"/>
    </source>
</evidence>
<evidence type="ECO:0000256" key="7">
    <source>
        <dbReference type="SAM" id="Phobius"/>
    </source>
</evidence>
<keyword evidence="7" id="KW-0812">Transmembrane</keyword>
<comment type="subcellular location">
    <subcellularLocation>
        <location evidence="1">Cell inner membrane</location>
    </subcellularLocation>
</comment>
<gene>
    <name evidence="8" type="ordered locus">CT0211</name>
</gene>
<accession>Q8KFV9</accession>
<keyword evidence="3" id="KW-0997">Cell inner membrane</keyword>
<dbReference type="PANTHER" id="PTHR30606">
    <property type="entry name" value="LIPID A BIOSYNTHESIS LAUROYL ACYLTRANSFERASE"/>
    <property type="match status" value="1"/>
</dbReference>
<reference evidence="8 9" key="1">
    <citation type="journal article" date="2002" name="Proc. Natl. Acad. Sci. U.S.A.">
        <title>The complete genome sequence of Chlorobium tepidum TLS, a photosynthetic, anaerobic, green-sulfur bacterium.</title>
        <authorList>
            <person name="Eisen J.A."/>
            <person name="Nelson K.E."/>
            <person name="Paulsen I.T."/>
            <person name="Heidelberg J.F."/>
            <person name="Wu M."/>
            <person name="Dodson R.J."/>
            <person name="Deboy R."/>
            <person name="Gwinn M.L."/>
            <person name="Nelson W.C."/>
            <person name="Haft D.H."/>
            <person name="Hickey E.K."/>
            <person name="Peterson J.D."/>
            <person name="Durkin A.S."/>
            <person name="Kolonay J.L."/>
            <person name="Yang F."/>
            <person name="Holt I."/>
            <person name="Umayam L.A."/>
            <person name="Mason T."/>
            <person name="Brenner M."/>
            <person name="Shea T.P."/>
            <person name="Parksey D."/>
            <person name="Nierman W.C."/>
            <person name="Feldblyum T.V."/>
            <person name="Hansen C.L."/>
            <person name="Craven M.B."/>
            <person name="Radune D."/>
            <person name="Vamathevan J."/>
            <person name="Khouri H."/>
            <person name="White O."/>
            <person name="Gruber T.M."/>
            <person name="Ketchum K.A."/>
            <person name="Venter J.C."/>
            <person name="Tettelin H."/>
            <person name="Bryant D.A."/>
            <person name="Fraser C.M."/>
        </authorList>
    </citation>
    <scope>NUCLEOTIDE SEQUENCE [LARGE SCALE GENOMIC DNA]</scope>
    <source>
        <strain evidence="9">ATCC 49652 / DSM 12025 / NBRC 103806 / TLS</strain>
    </source>
</reference>
<feature type="transmembrane region" description="Helical" evidence="7">
    <location>
        <begin position="21"/>
        <end position="39"/>
    </location>
</feature>
<dbReference type="EnsemblBacteria" id="AAM71459">
    <property type="protein sequence ID" value="AAM71459"/>
    <property type="gene ID" value="CT0211"/>
</dbReference>
<dbReference type="GO" id="GO:0009247">
    <property type="term" value="P:glycolipid biosynthetic process"/>
    <property type="evidence" value="ECO:0007669"/>
    <property type="project" value="UniProtKB-ARBA"/>
</dbReference>
<evidence type="ECO:0000256" key="1">
    <source>
        <dbReference type="ARBA" id="ARBA00004533"/>
    </source>
</evidence>
<dbReference type="CDD" id="cd07984">
    <property type="entry name" value="LPLAT_LABLAT-like"/>
    <property type="match status" value="1"/>
</dbReference>
<evidence type="ECO:0000256" key="6">
    <source>
        <dbReference type="ARBA" id="ARBA00023315"/>
    </source>
</evidence>
<dbReference type="KEGG" id="cte:CT0211"/>
<keyword evidence="2" id="KW-1003">Cell membrane</keyword>
<keyword evidence="9" id="KW-1185">Reference proteome</keyword>
<protein>
    <submittedName>
        <fullName evidence="8">Acyltransferase, HtrB/MsbB family</fullName>
    </submittedName>
</protein>
<keyword evidence="5 7" id="KW-0472">Membrane</keyword>
<evidence type="ECO:0000256" key="4">
    <source>
        <dbReference type="ARBA" id="ARBA00022679"/>
    </source>
</evidence>
<dbReference type="Pfam" id="PF03279">
    <property type="entry name" value="Lip_A_acyltrans"/>
    <property type="match status" value="1"/>
</dbReference>
<dbReference type="PANTHER" id="PTHR30606:SF10">
    <property type="entry name" value="PHOSPHATIDYLINOSITOL MANNOSIDE ACYLTRANSFERASE"/>
    <property type="match status" value="1"/>
</dbReference>
<dbReference type="RefSeq" id="WP_010931905.1">
    <property type="nucleotide sequence ID" value="NC_002932.3"/>
</dbReference>
<dbReference type="eggNOG" id="COG1560">
    <property type="taxonomic scope" value="Bacteria"/>
</dbReference>
<keyword evidence="4" id="KW-0808">Transferase</keyword>
<dbReference type="STRING" id="194439.CT0211"/>
<evidence type="ECO:0000313" key="9">
    <source>
        <dbReference type="Proteomes" id="UP000001007"/>
    </source>
</evidence>
<evidence type="ECO:0000256" key="3">
    <source>
        <dbReference type="ARBA" id="ARBA00022519"/>
    </source>
</evidence>
<feature type="transmembrane region" description="Helical" evidence="7">
    <location>
        <begin position="146"/>
        <end position="165"/>
    </location>
</feature>
<dbReference type="Proteomes" id="UP000001007">
    <property type="component" value="Chromosome"/>
</dbReference>
<organism evidence="8 9">
    <name type="scientific">Chlorobaculum tepidum (strain ATCC 49652 / DSM 12025 / NBRC 103806 / TLS)</name>
    <name type="common">Chlorobium tepidum</name>
    <dbReference type="NCBI Taxonomy" id="194439"/>
    <lineage>
        <taxon>Bacteria</taxon>
        <taxon>Pseudomonadati</taxon>
        <taxon>Chlorobiota</taxon>
        <taxon>Chlorobiia</taxon>
        <taxon>Chlorobiales</taxon>
        <taxon>Chlorobiaceae</taxon>
        <taxon>Chlorobaculum</taxon>
    </lineage>
</organism>
<dbReference type="AlphaFoldDB" id="Q8KFV9"/>
<dbReference type="EMBL" id="AE006470">
    <property type="protein sequence ID" value="AAM71459.1"/>
    <property type="molecule type" value="Genomic_DNA"/>
</dbReference>
<proteinExistence type="predicted"/>
<keyword evidence="7" id="KW-1133">Transmembrane helix</keyword>
<evidence type="ECO:0000256" key="5">
    <source>
        <dbReference type="ARBA" id="ARBA00023136"/>
    </source>
</evidence>
<dbReference type="GO" id="GO:0016746">
    <property type="term" value="F:acyltransferase activity"/>
    <property type="evidence" value="ECO:0007669"/>
    <property type="project" value="UniProtKB-KW"/>
</dbReference>
<evidence type="ECO:0000313" key="8">
    <source>
        <dbReference type="EMBL" id="AAM71459.1"/>
    </source>
</evidence>
<dbReference type="OrthoDB" id="9801955at2"/>
<dbReference type="PATRIC" id="fig|194439.7.peg.205"/>
<name>Q8KFV9_CHLTE</name>
<dbReference type="InterPro" id="IPR004960">
    <property type="entry name" value="LipA_acyltrans"/>
</dbReference>
<dbReference type="HOGENOM" id="CLU_049421_4_0_10"/>
<keyword evidence="6 8" id="KW-0012">Acyltransferase</keyword>
<sequence>MSIERNRRTKRVKRTMRSASNTVTYGAVMLLGALVRKLSRKQTRRLACVIGDFMHRGIGLRRDLVYRNLSLTFPEKSSEEIGRIATAMYRNVAGTLLEVLRLPLICNRDDAAALVDIKGDEAFWEWHRSGTTGAVMVSAHYGNWELMAMAFGLLICPVTIIVKRLRNERVDRKMNEYRTMRGNSVVYPKQSVREGLRLLQSGGTLAILGDQSDPDEVNFGEFLGRRTTMFHGAAFFALRANVPLFVPTCTSNGDGRYTINITRVNTADLTFNKADIATLAVRYTSAIEAQIRRRPEEWFWLHDRWKRGRD</sequence>
<dbReference type="GO" id="GO:0005886">
    <property type="term" value="C:plasma membrane"/>
    <property type="evidence" value="ECO:0007669"/>
    <property type="project" value="UniProtKB-SubCell"/>
</dbReference>